<dbReference type="EMBL" id="OMOF01000147">
    <property type="protein sequence ID" value="SPF40572.1"/>
    <property type="molecule type" value="Genomic_DNA"/>
</dbReference>
<evidence type="ECO:0000313" key="1">
    <source>
        <dbReference type="EMBL" id="SPF40572.1"/>
    </source>
</evidence>
<organism evidence="1 2">
    <name type="scientific">Candidatus Desulfosporosinus infrequens</name>
    <dbReference type="NCBI Taxonomy" id="2043169"/>
    <lineage>
        <taxon>Bacteria</taxon>
        <taxon>Bacillati</taxon>
        <taxon>Bacillota</taxon>
        <taxon>Clostridia</taxon>
        <taxon>Eubacteriales</taxon>
        <taxon>Desulfitobacteriaceae</taxon>
        <taxon>Desulfosporosinus</taxon>
    </lineage>
</organism>
<gene>
    <name evidence="1" type="ORF">SBF1_2300005</name>
</gene>
<protein>
    <submittedName>
        <fullName evidence="1">Uncharacterized protein</fullName>
    </submittedName>
</protein>
<reference evidence="2" key="1">
    <citation type="submission" date="2018-02" db="EMBL/GenBank/DDBJ databases">
        <authorList>
            <person name="Hausmann B."/>
        </authorList>
    </citation>
    <scope>NUCLEOTIDE SEQUENCE [LARGE SCALE GENOMIC DNA]</scope>
    <source>
        <strain evidence="2">Peat soil MAG SbF1</strain>
    </source>
</reference>
<dbReference type="Proteomes" id="UP000238916">
    <property type="component" value="Unassembled WGS sequence"/>
</dbReference>
<evidence type="ECO:0000313" key="2">
    <source>
        <dbReference type="Proteomes" id="UP000238916"/>
    </source>
</evidence>
<dbReference type="AlphaFoldDB" id="A0A2U3KLN9"/>
<accession>A0A2U3KLN9</accession>
<name>A0A2U3KLN9_9FIRM</name>
<proteinExistence type="predicted"/>
<sequence>MFDVSFRNMCSYCPEASSHKEIIINFAIGVAYGGDISV</sequence>